<protein>
    <recommendedName>
        <fullName evidence="1 3">Biotin carboxyl carrier protein of acetyl-CoA carboxylase</fullName>
    </recommendedName>
</protein>
<keyword evidence="3" id="KW-0443">Lipid metabolism</keyword>
<keyword evidence="3" id="KW-0444">Lipid biosynthesis</keyword>
<dbReference type="InterPro" id="IPR011053">
    <property type="entry name" value="Single_hybrid_motif"/>
</dbReference>
<evidence type="ECO:0000256" key="1">
    <source>
        <dbReference type="ARBA" id="ARBA00017562"/>
    </source>
</evidence>
<dbReference type="EMBL" id="JACNJD010000365">
    <property type="protein sequence ID" value="MBC8179274.1"/>
    <property type="molecule type" value="Genomic_DNA"/>
</dbReference>
<dbReference type="PANTHER" id="PTHR45266">
    <property type="entry name" value="OXALOACETATE DECARBOXYLASE ALPHA CHAIN"/>
    <property type="match status" value="1"/>
</dbReference>
<keyword evidence="2 3" id="KW-0092">Biotin</keyword>
<dbReference type="PANTHER" id="PTHR45266:SF3">
    <property type="entry name" value="OXALOACETATE DECARBOXYLASE ALPHA CHAIN"/>
    <property type="match status" value="1"/>
</dbReference>
<keyword evidence="3" id="KW-0276">Fatty acid metabolism</keyword>
<proteinExistence type="predicted"/>
<keyword evidence="3" id="KW-0275">Fatty acid biosynthesis</keyword>
<evidence type="ECO:0000313" key="5">
    <source>
        <dbReference type="EMBL" id="MBC8179274.1"/>
    </source>
</evidence>
<sequence>MNASEESAKKVEVRAPMSGVFYTKPSPDEPAYVAVGDTVKKKQILALLETMKVFQKVKCPTNGKIVEIIAEDETPLKDNDLMFVIEKV</sequence>
<dbReference type="InterPro" id="IPR050709">
    <property type="entry name" value="Biotin_Carboxyl_Carrier/Decarb"/>
</dbReference>
<comment type="caution">
    <text evidence="5">The sequence shown here is derived from an EMBL/GenBank/DDBJ whole genome shotgun (WGS) entry which is preliminary data.</text>
</comment>
<comment type="pathway">
    <text evidence="3">Lipid metabolism; fatty acid biosynthesis.</text>
</comment>
<dbReference type="GO" id="GO:0009317">
    <property type="term" value="C:acetyl-CoA carboxylase complex"/>
    <property type="evidence" value="ECO:0007669"/>
    <property type="project" value="InterPro"/>
</dbReference>
<dbReference type="SUPFAM" id="SSF51230">
    <property type="entry name" value="Single hybrid motif"/>
    <property type="match status" value="1"/>
</dbReference>
<dbReference type="Gene3D" id="2.40.50.100">
    <property type="match status" value="1"/>
</dbReference>
<accession>A0A8J6T982</accession>
<dbReference type="CDD" id="cd06850">
    <property type="entry name" value="biotinyl_domain"/>
    <property type="match status" value="1"/>
</dbReference>
<organism evidence="5 6">
    <name type="scientific">Candidatus Desulfacyla euxinica</name>
    <dbReference type="NCBI Taxonomy" id="2841693"/>
    <lineage>
        <taxon>Bacteria</taxon>
        <taxon>Deltaproteobacteria</taxon>
        <taxon>Candidatus Desulfacyla</taxon>
    </lineage>
</organism>
<name>A0A8J6T982_9DELT</name>
<dbReference type="Pfam" id="PF00364">
    <property type="entry name" value="Biotin_lipoyl"/>
    <property type="match status" value="1"/>
</dbReference>
<dbReference type="GO" id="GO:0003989">
    <property type="term" value="F:acetyl-CoA carboxylase activity"/>
    <property type="evidence" value="ECO:0007669"/>
    <property type="project" value="InterPro"/>
</dbReference>
<dbReference type="PRINTS" id="PR01071">
    <property type="entry name" value="ACOABIOTINCC"/>
</dbReference>
<gene>
    <name evidence="5" type="ORF">H8E19_17870</name>
</gene>
<dbReference type="PROSITE" id="PS50968">
    <property type="entry name" value="BIOTINYL_LIPOYL"/>
    <property type="match status" value="1"/>
</dbReference>
<feature type="domain" description="Lipoyl-binding" evidence="4">
    <location>
        <begin position="10"/>
        <end position="86"/>
    </location>
</feature>
<reference evidence="5 6" key="1">
    <citation type="submission" date="2020-08" db="EMBL/GenBank/DDBJ databases">
        <title>Bridging the membrane lipid divide: bacteria of the FCB group superphylum have the potential to synthesize archaeal ether lipids.</title>
        <authorList>
            <person name="Villanueva L."/>
            <person name="Von Meijenfeldt F.A.B."/>
            <person name="Westbye A.B."/>
            <person name="Yadav S."/>
            <person name="Hopmans E.C."/>
            <person name="Dutilh B.E."/>
            <person name="Sinninghe Damste J.S."/>
        </authorList>
    </citation>
    <scope>NUCLEOTIDE SEQUENCE [LARGE SCALE GENOMIC DNA]</scope>
    <source>
        <strain evidence="5">NIOZ-UU27</strain>
    </source>
</reference>
<evidence type="ECO:0000256" key="2">
    <source>
        <dbReference type="ARBA" id="ARBA00023267"/>
    </source>
</evidence>
<dbReference type="GO" id="GO:0006633">
    <property type="term" value="P:fatty acid biosynthetic process"/>
    <property type="evidence" value="ECO:0007669"/>
    <property type="project" value="UniProtKB-UniPathway"/>
</dbReference>
<evidence type="ECO:0000256" key="3">
    <source>
        <dbReference type="RuleBase" id="RU364072"/>
    </source>
</evidence>
<dbReference type="InterPro" id="IPR000089">
    <property type="entry name" value="Biotin_lipoyl"/>
</dbReference>
<evidence type="ECO:0000313" key="6">
    <source>
        <dbReference type="Proteomes" id="UP000650524"/>
    </source>
</evidence>
<evidence type="ECO:0000259" key="4">
    <source>
        <dbReference type="PROSITE" id="PS50968"/>
    </source>
</evidence>
<dbReference type="Proteomes" id="UP000650524">
    <property type="component" value="Unassembled WGS sequence"/>
</dbReference>
<dbReference type="InterPro" id="IPR001249">
    <property type="entry name" value="AcCoA_biotinCC"/>
</dbReference>
<dbReference type="AlphaFoldDB" id="A0A8J6T982"/>
<dbReference type="UniPathway" id="UPA00094"/>
<comment type="function">
    <text evidence="3">This protein is a component of the acetyl coenzyme A carboxylase complex; first, biotin carboxylase catalyzes the carboxylation of the carrier protein and then the transcarboxylase transfers the carboxyl group to form malonyl-CoA.</text>
</comment>